<accession>A0A1I2GT16</accession>
<dbReference type="AlphaFoldDB" id="A0A1I2GT16"/>
<sequence length="165" mass="18692">MPTASLKAPTAITRGFEMAHPLHHAESSARKFGGDPTDYQVIHDWFDASKAHMAVFTHRALRHHTQGIFEAEREFGLTITNSAGRVIPVRWIGEQHVKEDCQGRIPSMADWFRRIQPEGWMANGHIDLMQVEPGNDPRADWIADVTAGKAILGFRDWMDARTSHR</sequence>
<dbReference type="Pfam" id="PF21866">
    <property type="entry name" value="DUF6915"/>
    <property type="match status" value="1"/>
</dbReference>
<evidence type="ECO:0000313" key="3">
    <source>
        <dbReference type="Proteomes" id="UP000198977"/>
    </source>
</evidence>
<dbReference type="STRING" id="74348.SAMN04488523_12912"/>
<feature type="domain" description="DUF6915" evidence="1">
    <location>
        <begin position="19"/>
        <end position="121"/>
    </location>
</feature>
<reference evidence="2 3" key="1">
    <citation type="submission" date="2016-10" db="EMBL/GenBank/DDBJ databases">
        <authorList>
            <person name="de Groot N.N."/>
        </authorList>
    </citation>
    <scope>NUCLEOTIDE SEQUENCE [LARGE SCALE GENOMIC DNA]</scope>
    <source>
        <strain evidence="2 3">DSM 11443</strain>
    </source>
</reference>
<gene>
    <name evidence="2" type="ORF">SAMN04488523_12912</name>
</gene>
<keyword evidence="3" id="KW-1185">Reference proteome</keyword>
<name>A0A1I2GT16_9RHOB</name>
<evidence type="ECO:0000259" key="1">
    <source>
        <dbReference type="Pfam" id="PF21866"/>
    </source>
</evidence>
<dbReference type="Proteomes" id="UP000198977">
    <property type="component" value="Unassembled WGS sequence"/>
</dbReference>
<evidence type="ECO:0000313" key="2">
    <source>
        <dbReference type="EMBL" id="SFF20333.1"/>
    </source>
</evidence>
<protein>
    <recommendedName>
        <fullName evidence="1">DUF6915 domain-containing protein</fullName>
    </recommendedName>
</protein>
<organism evidence="2 3">
    <name type="scientific">Sulfitobacter brevis</name>
    <dbReference type="NCBI Taxonomy" id="74348"/>
    <lineage>
        <taxon>Bacteria</taxon>
        <taxon>Pseudomonadati</taxon>
        <taxon>Pseudomonadota</taxon>
        <taxon>Alphaproteobacteria</taxon>
        <taxon>Rhodobacterales</taxon>
        <taxon>Roseobacteraceae</taxon>
        <taxon>Sulfitobacter</taxon>
    </lineage>
</organism>
<dbReference type="EMBL" id="FOMW01000029">
    <property type="protein sequence ID" value="SFF20333.1"/>
    <property type="molecule type" value="Genomic_DNA"/>
</dbReference>
<dbReference type="InterPro" id="IPR054061">
    <property type="entry name" value="DUF6915"/>
</dbReference>
<proteinExistence type="predicted"/>